<evidence type="ECO:0000313" key="1">
    <source>
        <dbReference type="EMBL" id="TSB41324.1"/>
    </source>
</evidence>
<dbReference type="GO" id="GO:0005524">
    <property type="term" value="F:ATP binding"/>
    <property type="evidence" value="ECO:0007669"/>
    <property type="project" value="UniProtKB-KW"/>
</dbReference>
<dbReference type="Proteomes" id="UP000320888">
    <property type="component" value="Unassembled WGS sequence"/>
</dbReference>
<gene>
    <name evidence="1" type="ORF">FNZ23_12685</name>
</gene>
<reference evidence="1 2" key="1">
    <citation type="submission" date="2019-07" db="EMBL/GenBank/DDBJ databases">
        <title>Draft genome for Streptomyces benahoarensis MZ03-48.</title>
        <authorList>
            <person name="Gonzalez-Pimentel J.L."/>
        </authorList>
    </citation>
    <scope>NUCLEOTIDE SEQUENCE [LARGE SCALE GENOMIC DNA]</scope>
    <source>
        <strain evidence="1 2">MZ03-48</strain>
    </source>
</reference>
<dbReference type="RefSeq" id="WP_143940270.1">
    <property type="nucleotide sequence ID" value="NZ_VKLS01000122.1"/>
</dbReference>
<dbReference type="PIRSF" id="PIRSF037081">
    <property type="entry name" value="P-loop_All4644_prd"/>
    <property type="match status" value="1"/>
</dbReference>
<dbReference type="Gene3D" id="3.40.50.300">
    <property type="entry name" value="P-loop containing nucleotide triphosphate hydrolases"/>
    <property type="match status" value="1"/>
</dbReference>
<dbReference type="EMBL" id="VKLS01000122">
    <property type="protein sequence ID" value="TSB41324.1"/>
    <property type="molecule type" value="Genomic_DNA"/>
</dbReference>
<keyword evidence="2" id="KW-1185">Reference proteome</keyword>
<keyword evidence="1" id="KW-0067">ATP-binding</keyword>
<name>A0A553ZIM5_9ACTN</name>
<keyword evidence="1" id="KW-0547">Nucleotide-binding</keyword>
<sequence>MDDAMLALAGIGLGIDSVEPGTLLVAVGPGASGKSTFAAETGIVTVVCLDSLRERIGGDAGDQAVTPAAVVEQNILLEKYLSEGTTLYLDSTNVEARVRAELVEQAHRHGRPAIALRFLPHLDTCRARNRTRPTNRRVPDDVLAWQHSLALAATPKALLSEGFTAAHDIVTPL</sequence>
<dbReference type="AlphaFoldDB" id="A0A553ZIM5"/>
<evidence type="ECO:0000313" key="2">
    <source>
        <dbReference type="Proteomes" id="UP000320888"/>
    </source>
</evidence>
<dbReference type="OrthoDB" id="3402408at2"/>
<proteinExistence type="predicted"/>
<organism evidence="1 2">
    <name type="scientific">Streptomyces benahoarensis</name>
    <dbReference type="NCBI Taxonomy" id="2595054"/>
    <lineage>
        <taxon>Bacteria</taxon>
        <taxon>Bacillati</taxon>
        <taxon>Actinomycetota</taxon>
        <taxon>Actinomycetes</taxon>
        <taxon>Kitasatosporales</taxon>
        <taxon>Streptomycetaceae</taxon>
        <taxon>Streptomyces</taxon>
    </lineage>
</organism>
<dbReference type="InterPro" id="IPR017101">
    <property type="entry name" value="P-loop_ATP/GTP-bd_All4644_prd"/>
</dbReference>
<comment type="caution">
    <text evidence="1">The sequence shown here is derived from an EMBL/GenBank/DDBJ whole genome shotgun (WGS) entry which is preliminary data.</text>
</comment>
<protein>
    <submittedName>
        <fullName evidence="1">ATP-binding protein</fullName>
    </submittedName>
</protein>
<dbReference type="SUPFAM" id="SSF52540">
    <property type="entry name" value="P-loop containing nucleoside triphosphate hydrolases"/>
    <property type="match status" value="1"/>
</dbReference>
<dbReference type="Pfam" id="PF13671">
    <property type="entry name" value="AAA_33"/>
    <property type="match status" value="1"/>
</dbReference>
<accession>A0A553ZIM5</accession>
<dbReference type="InterPro" id="IPR027417">
    <property type="entry name" value="P-loop_NTPase"/>
</dbReference>